<protein>
    <submittedName>
        <fullName evidence="1">Uncharacterized protein</fullName>
    </submittedName>
</protein>
<proteinExistence type="predicted"/>
<sequence length="92" mass="9734">MNSPVILASVVGGRGPARRFADPAARYSPVPPAPTGEPTCEVPVGARPGTPVVSEPKVFDDAPGIDYAWLHEDLHRLHLTDSAPWATRASLP</sequence>
<name>A0ABP7WKU8_9ACTN</name>
<dbReference type="EMBL" id="BAAAZY010000042">
    <property type="protein sequence ID" value="GAA4090906.1"/>
    <property type="molecule type" value="Genomic_DNA"/>
</dbReference>
<evidence type="ECO:0000313" key="2">
    <source>
        <dbReference type="Proteomes" id="UP001499984"/>
    </source>
</evidence>
<comment type="caution">
    <text evidence="1">The sequence shown here is derived from an EMBL/GenBank/DDBJ whole genome shotgun (WGS) entry which is preliminary data.</text>
</comment>
<reference evidence="2" key="1">
    <citation type="journal article" date="2019" name="Int. J. Syst. Evol. Microbiol.">
        <title>The Global Catalogue of Microorganisms (GCM) 10K type strain sequencing project: providing services to taxonomists for standard genome sequencing and annotation.</title>
        <authorList>
            <consortium name="The Broad Institute Genomics Platform"/>
            <consortium name="The Broad Institute Genome Sequencing Center for Infectious Disease"/>
            <person name="Wu L."/>
            <person name="Ma J."/>
        </authorList>
    </citation>
    <scope>NUCLEOTIDE SEQUENCE [LARGE SCALE GENOMIC DNA]</scope>
    <source>
        <strain evidence="2">JCM 16925</strain>
    </source>
</reference>
<dbReference type="Proteomes" id="UP001499984">
    <property type="component" value="Unassembled WGS sequence"/>
</dbReference>
<evidence type="ECO:0000313" key="1">
    <source>
        <dbReference type="EMBL" id="GAA4090906.1"/>
    </source>
</evidence>
<gene>
    <name evidence="1" type="ORF">GCM10022233_87800</name>
</gene>
<organism evidence="1 2">
    <name type="scientific">Streptomyces shaanxiensis</name>
    <dbReference type="NCBI Taxonomy" id="653357"/>
    <lineage>
        <taxon>Bacteria</taxon>
        <taxon>Bacillati</taxon>
        <taxon>Actinomycetota</taxon>
        <taxon>Actinomycetes</taxon>
        <taxon>Kitasatosporales</taxon>
        <taxon>Streptomycetaceae</taxon>
        <taxon>Streptomyces</taxon>
    </lineage>
</organism>
<accession>A0ABP7WKU8</accession>
<keyword evidence="2" id="KW-1185">Reference proteome</keyword>